<dbReference type="Gene3D" id="3.30.200.20">
    <property type="entry name" value="Phosphorylase Kinase, domain 1"/>
    <property type="match status" value="1"/>
</dbReference>
<comment type="caution">
    <text evidence="6">The sequence shown here is derived from an EMBL/GenBank/DDBJ whole genome shotgun (WGS) entry which is preliminary data.</text>
</comment>
<dbReference type="SUPFAM" id="SSF56112">
    <property type="entry name" value="Protein kinase-like (PK-like)"/>
    <property type="match status" value="1"/>
</dbReference>
<accession>A0A5J5EQ35</accession>
<keyword evidence="7" id="KW-1185">Reference proteome</keyword>
<feature type="repeat" description="ANK" evidence="3">
    <location>
        <begin position="1043"/>
        <end position="1078"/>
    </location>
</feature>
<dbReference type="EMBL" id="VXIS01000157">
    <property type="protein sequence ID" value="KAA8900219.1"/>
    <property type="molecule type" value="Genomic_DNA"/>
</dbReference>
<dbReference type="Pfam" id="PF00069">
    <property type="entry name" value="Pkinase"/>
    <property type="match status" value="1"/>
</dbReference>
<dbReference type="PROSITE" id="PS50297">
    <property type="entry name" value="ANK_REP_REGION"/>
    <property type="match status" value="1"/>
</dbReference>
<dbReference type="Pfam" id="PF12796">
    <property type="entry name" value="Ank_2"/>
    <property type="match status" value="1"/>
</dbReference>
<dbReference type="GO" id="GO:0005524">
    <property type="term" value="F:ATP binding"/>
    <property type="evidence" value="ECO:0007669"/>
    <property type="project" value="InterPro"/>
</dbReference>
<protein>
    <recommendedName>
        <fullName evidence="5">Protein kinase domain-containing protein</fullName>
    </recommendedName>
</protein>
<dbReference type="Gene3D" id="1.25.40.20">
    <property type="entry name" value="Ankyrin repeat-containing domain"/>
    <property type="match status" value="3"/>
</dbReference>
<dbReference type="Pfam" id="PF00023">
    <property type="entry name" value="Ank"/>
    <property type="match status" value="1"/>
</dbReference>
<dbReference type="InterPro" id="IPR000719">
    <property type="entry name" value="Prot_kinase_dom"/>
</dbReference>
<dbReference type="AlphaFoldDB" id="A0A5J5EQ35"/>
<dbReference type="InParanoid" id="A0A5J5EQ35"/>
<evidence type="ECO:0000256" key="4">
    <source>
        <dbReference type="SAM" id="MobiDB-lite"/>
    </source>
</evidence>
<proteinExistence type="predicted"/>
<dbReference type="PANTHER" id="PTHR24198">
    <property type="entry name" value="ANKYRIN REPEAT AND PROTEIN KINASE DOMAIN-CONTAINING PROTEIN"/>
    <property type="match status" value="1"/>
</dbReference>
<dbReference type="InterPro" id="IPR036770">
    <property type="entry name" value="Ankyrin_rpt-contain_sf"/>
</dbReference>
<keyword evidence="1" id="KW-0677">Repeat</keyword>
<dbReference type="PANTHER" id="PTHR24198:SF165">
    <property type="entry name" value="ANKYRIN REPEAT-CONTAINING PROTEIN-RELATED"/>
    <property type="match status" value="1"/>
</dbReference>
<keyword evidence="2 3" id="KW-0040">ANK repeat</keyword>
<name>A0A5J5EQ35_9PEZI</name>
<dbReference type="PROSITE" id="PS50011">
    <property type="entry name" value="PROTEIN_KINASE_DOM"/>
    <property type="match status" value="1"/>
</dbReference>
<gene>
    <name evidence="6" type="ORF">FN846DRAFT_909357</name>
</gene>
<dbReference type="PROSITE" id="PS00108">
    <property type="entry name" value="PROTEIN_KINASE_ST"/>
    <property type="match status" value="1"/>
</dbReference>
<dbReference type="Pfam" id="PF13606">
    <property type="entry name" value="Ank_3"/>
    <property type="match status" value="1"/>
</dbReference>
<feature type="repeat" description="ANK" evidence="3">
    <location>
        <begin position="706"/>
        <end position="728"/>
    </location>
</feature>
<dbReference type="Gene3D" id="1.10.510.10">
    <property type="entry name" value="Transferase(Phosphotransferase) domain 1"/>
    <property type="match status" value="1"/>
</dbReference>
<dbReference type="OrthoDB" id="626167at2759"/>
<organism evidence="6 7">
    <name type="scientific">Sphaerosporella brunnea</name>
    <dbReference type="NCBI Taxonomy" id="1250544"/>
    <lineage>
        <taxon>Eukaryota</taxon>
        <taxon>Fungi</taxon>
        <taxon>Dikarya</taxon>
        <taxon>Ascomycota</taxon>
        <taxon>Pezizomycotina</taxon>
        <taxon>Pezizomycetes</taxon>
        <taxon>Pezizales</taxon>
        <taxon>Pyronemataceae</taxon>
        <taxon>Sphaerosporella</taxon>
    </lineage>
</organism>
<evidence type="ECO:0000313" key="7">
    <source>
        <dbReference type="Proteomes" id="UP000326924"/>
    </source>
</evidence>
<reference evidence="6 7" key="1">
    <citation type="submission" date="2019-09" db="EMBL/GenBank/DDBJ databases">
        <title>Draft genome of the ectomycorrhizal ascomycete Sphaerosporella brunnea.</title>
        <authorList>
            <consortium name="DOE Joint Genome Institute"/>
            <person name="Benucci G.M."/>
            <person name="Marozzi G."/>
            <person name="Antonielli L."/>
            <person name="Sanchez S."/>
            <person name="Marco P."/>
            <person name="Wang X."/>
            <person name="Falini L.B."/>
            <person name="Barry K."/>
            <person name="Haridas S."/>
            <person name="Lipzen A."/>
            <person name="Labutti K."/>
            <person name="Grigoriev I.V."/>
            <person name="Murat C."/>
            <person name="Martin F."/>
            <person name="Albertini E."/>
            <person name="Donnini D."/>
            <person name="Bonito G."/>
        </authorList>
    </citation>
    <scope>NUCLEOTIDE SEQUENCE [LARGE SCALE GENOMIC DNA]</scope>
    <source>
        <strain evidence="6 7">Sb_GMNB300</strain>
    </source>
</reference>
<feature type="region of interest" description="Disordered" evidence="4">
    <location>
        <begin position="1151"/>
        <end position="1178"/>
    </location>
</feature>
<dbReference type="Proteomes" id="UP000326924">
    <property type="component" value="Unassembled WGS sequence"/>
</dbReference>
<evidence type="ECO:0000256" key="3">
    <source>
        <dbReference type="PROSITE-ProRule" id="PRU00023"/>
    </source>
</evidence>
<dbReference type="SMART" id="SM00220">
    <property type="entry name" value="S_TKc"/>
    <property type="match status" value="1"/>
</dbReference>
<evidence type="ECO:0000256" key="1">
    <source>
        <dbReference type="ARBA" id="ARBA00022737"/>
    </source>
</evidence>
<dbReference type="SUPFAM" id="SSF48403">
    <property type="entry name" value="Ankyrin repeat"/>
    <property type="match status" value="2"/>
</dbReference>
<dbReference type="SMART" id="SM00248">
    <property type="entry name" value="ANK"/>
    <property type="match status" value="7"/>
</dbReference>
<dbReference type="InterPro" id="IPR011009">
    <property type="entry name" value="Kinase-like_dom_sf"/>
</dbReference>
<dbReference type="InterPro" id="IPR008271">
    <property type="entry name" value="Ser/Thr_kinase_AS"/>
</dbReference>
<sequence length="1178" mass="131832">MSETPINFEELELETWEDDEEENYDQKSIIFAKATSQIIASNIKAIAETRPFLNYTSFLTYAAILGIEIIPVKELIAVARLGAGATMTVFKGTCPSRWGEQEVALKKLNLELPRTRSTINPNATELHQLLAAASLEVRVLSNTLLRQHPNIVDLLAISWEELGAEEGQPDSFTSIRPILVVELAYQEHPTLDEYFQYCVKNDVAISMDTKINIISDVADGLAAIHLCEIVHGDVKPQNILLFYKEGGRLVAKISDFSGCQPKKDDDDSPTMAGTNTHDFPVIGTEYWGAPEALPTEGPAFPYSGHITRDHYSMGLVIYYILFGQMPFGDDRDNSEDTMKHIANIKNNPDEIKRILEGKMASCWKAVATSYEAADEMKVKIFGRRLKKFRELLTTKKFLEMAFNARSSQWEIDRSGEYRQYLLFFVMWHFLEHDPESRRQKELMLQLRVFLTNSVLSGDIEGKGMTKISLPEGVPNELLTSFPLLQPTLSRDFRNLLDFRYFKKLPPPLQKIFLEELSKIANNPNDPLRTVALISLERCRGQGYEVSGAESRDYLLEAAKLGSPLAKNLLLMGQKAYGYGNPLQEVLGREGVRGWLLDSLLPSQEPLTNLILHTVPDDILDAVLHKSYEIFGLRHYALRRVVTPRITLPDRLLTLEITLPDSPATLDTLPNSSVQMLVLAIQSRLALARRLLNRHLVVEQIPSLKVHGYNLLHIAADSGNVELIRYLVKEIGMNVDGLSDDGVSPIELATWASQNEATSVLQVLGADHKRLLSARTLRYLASYGDRARLLALERYITLLPSLSTGSVPFPRQKFFDGEFTMYPNSQQEQDQEPDFPPLFASILGDNHHTLITLLELGSSPNLHTEFSNDQFLAPLHVAANLRPLELAILLHHGADPNLRTRDANQWTPLHLACVAYRIPRYHPPRVIIKDHVPEDSPLAGRLGLHSPADYLHAKLFSVGLLVKGYNADVNAQDSFGLTAVAHCMSNPNSLEVARYLVDECGADIHISDSGGLSCLHRAVVMFSSCEYIEFCIQRGIDVNIKDRLGVTPLMAASISSPPATLEICQLLLRHGADLLATDNDGWTCLHHFLTEASLSQHEPTADYLVQAAASKNLLGPLSVAKDYEHKTLVDRIILAGDEAAKRYLPYFPTNSLRREPTSRDDISDSREHHIVIPTKPTQQ</sequence>
<evidence type="ECO:0000313" key="6">
    <source>
        <dbReference type="EMBL" id="KAA8900219.1"/>
    </source>
</evidence>
<feature type="domain" description="Protein kinase" evidence="5">
    <location>
        <begin position="75"/>
        <end position="450"/>
    </location>
</feature>
<dbReference type="GO" id="GO:0004672">
    <property type="term" value="F:protein kinase activity"/>
    <property type="evidence" value="ECO:0007669"/>
    <property type="project" value="InterPro"/>
</dbReference>
<dbReference type="InterPro" id="IPR002110">
    <property type="entry name" value="Ankyrin_rpt"/>
</dbReference>
<dbReference type="PROSITE" id="PS50088">
    <property type="entry name" value="ANK_REPEAT"/>
    <property type="match status" value="2"/>
</dbReference>
<evidence type="ECO:0000256" key="2">
    <source>
        <dbReference type="ARBA" id="ARBA00023043"/>
    </source>
</evidence>
<evidence type="ECO:0000259" key="5">
    <source>
        <dbReference type="PROSITE" id="PS50011"/>
    </source>
</evidence>
<feature type="compositionally biased region" description="Basic and acidic residues" evidence="4">
    <location>
        <begin position="1151"/>
        <end position="1169"/>
    </location>
</feature>